<name>A0AAW0STW3_SCYPA</name>
<evidence type="ECO:0008006" key="3">
    <source>
        <dbReference type="Google" id="ProtNLM"/>
    </source>
</evidence>
<organism evidence="1 2">
    <name type="scientific">Scylla paramamosain</name>
    <name type="common">Mud crab</name>
    <dbReference type="NCBI Taxonomy" id="85552"/>
    <lineage>
        <taxon>Eukaryota</taxon>
        <taxon>Metazoa</taxon>
        <taxon>Ecdysozoa</taxon>
        <taxon>Arthropoda</taxon>
        <taxon>Crustacea</taxon>
        <taxon>Multicrustacea</taxon>
        <taxon>Malacostraca</taxon>
        <taxon>Eumalacostraca</taxon>
        <taxon>Eucarida</taxon>
        <taxon>Decapoda</taxon>
        <taxon>Pleocyemata</taxon>
        <taxon>Brachyura</taxon>
        <taxon>Eubrachyura</taxon>
        <taxon>Portunoidea</taxon>
        <taxon>Portunidae</taxon>
        <taxon>Portuninae</taxon>
        <taxon>Scylla</taxon>
    </lineage>
</organism>
<evidence type="ECO:0000313" key="1">
    <source>
        <dbReference type="EMBL" id="KAK8377692.1"/>
    </source>
</evidence>
<reference evidence="1 2" key="1">
    <citation type="submission" date="2023-03" db="EMBL/GenBank/DDBJ databases">
        <title>High-quality genome of Scylla paramamosain provides insights in environmental adaptation.</title>
        <authorList>
            <person name="Zhang L."/>
        </authorList>
    </citation>
    <scope>NUCLEOTIDE SEQUENCE [LARGE SCALE GENOMIC DNA]</scope>
    <source>
        <strain evidence="1">LZ_2023a</strain>
        <tissue evidence="1">Muscle</tissue>
    </source>
</reference>
<keyword evidence="2" id="KW-1185">Reference proteome</keyword>
<sequence length="225" mass="25964">MFSFNLMLKMQIVKLREHIQQVSQWTKAELSGVTRQWLLLCRLFRFHNQMFQRPLHSRMLQSMVQVMTFTYAFFMMDVMMNELSEQNSKELIVLSVLVPLLWAFVRSLSLAFNGEIINQVYEEVLDEVRAAVVRSNRSPDGLTELGSLSRLLGHMEARPLALQVWGRDDLGAGIFVQNSSLVLTYLVMVVQMQPMPDMAPKFFEITEQGTKPLVLIGKMGLNRFT</sequence>
<dbReference type="AlphaFoldDB" id="A0AAW0STW3"/>
<evidence type="ECO:0000313" key="2">
    <source>
        <dbReference type="Proteomes" id="UP001487740"/>
    </source>
</evidence>
<dbReference type="Proteomes" id="UP001487740">
    <property type="component" value="Unassembled WGS sequence"/>
</dbReference>
<protein>
    <recommendedName>
        <fullName evidence="3">ABC transmembrane type-1 domain-containing protein</fullName>
    </recommendedName>
</protein>
<accession>A0AAW0STW3</accession>
<gene>
    <name evidence="1" type="ORF">O3P69_013973</name>
</gene>
<comment type="caution">
    <text evidence="1">The sequence shown here is derived from an EMBL/GenBank/DDBJ whole genome shotgun (WGS) entry which is preliminary data.</text>
</comment>
<dbReference type="EMBL" id="JARAKH010000047">
    <property type="protein sequence ID" value="KAK8377692.1"/>
    <property type="molecule type" value="Genomic_DNA"/>
</dbReference>
<proteinExistence type="predicted"/>